<keyword evidence="10 11" id="KW-0998">Cell outer membrane</keyword>
<evidence type="ECO:0000313" key="17">
    <source>
        <dbReference type="EMBL" id="TAA46502.1"/>
    </source>
</evidence>
<accession>A0A4Q8M8Q7</accession>
<gene>
    <name evidence="17" type="ORF">EA655_02145</name>
</gene>
<dbReference type="InterPro" id="IPR012910">
    <property type="entry name" value="Plug_dom"/>
</dbReference>
<evidence type="ECO:0000259" key="15">
    <source>
        <dbReference type="Pfam" id="PF00593"/>
    </source>
</evidence>
<evidence type="ECO:0000259" key="16">
    <source>
        <dbReference type="Pfam" id="PF07715"/>
    </source>
</evidence>
<dbReference type="Pfam" id="PF07715">
    <property type="entry name" value="Plug"/>
    <property type="match status" value="1"/>
</dbReference>
<evidence type="ECO:0000313" key="18">
    <source>
        <dbReference type="Proteomes" id="UP000294164"/>
    </source>
</evidence>
<dbReference type="PANTHER" id="PTHR32552">
    <property type="entry name" value="FERRICHROME IRON RECEPTOR-RELATED"/>
    <property type="match status" value="1"/>
</dbReference>
<feature type="short sequence motif" description="TonB box" evidence="12">
    <location>
        <begin position="49"/>
        <end position="55"/>
    </location>
</feature>
<evidence type="ECO:0000256" key="4">
    <source>
        <dbReference type="ARBA" id="ARBA00022496"/>
    </source>
</evidence>
<dbReference type="Pfam" id="PF00593">
    <property type="entry name" value="TonB_dep_Rec_b-barrel"/>
    <property type="match status" value="1"/>
</dbReference>
<dbReference type="OrthoDB" id="127311at2"/>
<evidence type="ECO:0000256" key="11">
    <source>
        <dbReference type="PROSITE-ProRule" id="PRU01360"/>
    </source>
</evidence>
<keyword evidence="14" id="KW-0732">Signal</keyword>
<evidence type="ECO:0000256" key="12">
    <source>
        <dbReference type="PROSITE-ProRule" id="PRU10143"/>
    </source>
</evidence>
<evidence type="ECO:0000256" key="1">
    <source>
        <dbReference type="ARBA" id="ARBA00004571"/>
    </source>
</evidence>
<reference evidence="17 18" key="1">
    <citation type="submission" date="2019-02" db="EMBL/GenBank/DDBJ databases">
        <title>WGS of Pseudoxanthomonas species novum from clinical isolates.</title>
        <authorList>
            <person name="Bernier A.-M."/>
            <person name="Bernard K."/>
            <person name="Vachon A."/>
        </authorList>
    </citation>
    <scope>NUCLEOTIDE SEQUENCE [LARGE SCALE GENOMIC DNA]</scope>
    <source>
        <strain evidence="17 18">NML130969</strain>
    </source>
</reference>
<feature type="domain" description="TonB-dependent receptor-like beta-barrel" evidence="15">
    <location>
        <begin position="292"/>
        <end position="711"/>
    </location>
</feature>
<dbReference type="Gene3D" id="2.40.170.20">
    <property type="entry name" value="TonB-dependent receptor, beta-barrel domain"/>
    <property type="match status" value="1"/>
</dbReference>
<dbReference type="PANTHER" id="PTHR32552:SF81">
    <property type="entry name" value="TONB-DEPENDENT OUTER MEMBRANE RECEPTOR"/>
    <property type="match status" value="1"/>
</dbReference>
<evidence type="ECO:0000256" key="7">
    <source>
        <dbReference type="ARBA" id="ARBA00023065"/>
    </source>
</evidence>
<proteinExistence type="inferred from homology"/>
<keyword evidence="8 12" id="KW-0798">TonB box</keyword>
<dbReference type="InterPro" id="IPR036942">
    <property type="entry name" value="Beta-barrel_TonB_sf"/>
</dbReference>
<evidence type="ECO:0000256" key="13">
    <source>
        <dbReference type="RuleBase" id="RU003357"/>
    </source>
</evidence>
<keyword evidence="7" id="KW-0406">Ion transport</keyword>
<dbReference type="AlphaFoldDB" id="A0A4Q8M8Q7"/>
<dbReference type="PROSITE" id="PS00430">
    <property type="entry name" value="TONB_DEPENDENT_REC_1"/>
    <property type="match status" value="1"/>
</dbReference>
<dbReference type="SUPFAM" id="SSF56935">
    <property type="entry name" value="Porins"/>
    <property type="match status" value="1"/>
</dbReference>
<dbReference type="RefSeq" id="WP_130533264.1">
    <property type="nucleotide sequence ID" value="NZ_SHMG01000001.1"/>
</dbReference>
<sequence length="749" mass="81328">MSSLARRNRLSQVISRALCCPASALLLLPSIALAQQDDGATTAARQLDTVTVTAQKRSERLQDVPMSVQVLNTEKMSSEGSYKLADYFAQLPGLSYIQSPMSSNIVLRGIATDSGIGSRPTSGIVIDDVPYGSALNTGAIPDLDPSDLQQIEVLRGPQGTLYGASSMGGLIKYVMTDPDTSASFGRVEAGGSTAAHGGSGYNARTSVNLPFSDRFALRVSLFQRQDPDFIHNTNNDDRNDSQVRGGRVSALWNVTDTVTVRSSALFQDTETGASSVVDTDPELHPLYGQYSHDRIRGGDTFKGQVRFYTTKVSWDLGWAMLDSISGYAQHRSRAYQDVGYTTIGRLAPVFAGIFGLDSDTPSSLIDNRYNIDRTTQEVRLVSQGQRALDWQVGAFYSDEEAKSTQNFYIADKSSGTIYRDFPLLVSLGDNSYREKAVYADGTYHFTPQFDIQVGARYARNSLRENSDAGGLLQDPNQSFDSNKDSATTYLFSPRYRFNDALMTYLRVASGYRAGGSNGTLVANVPFSYGSDSLWSYELGLKTQLLDHSLSLDAALFHIDWSDLQISQVEPTLGSSYTTNAGKATSQGLELSVNWVPSADWKVSASYAYTDASLAQDIPGYTEGSSAYGKDGDRLPYSARNSASASLKRYFALGDNLEGFVGADAAYMGERDMEFTTSASIPRIHLPSYTTVGLNAGVQGQAWSATLYVRNLTDEVGYINANRRGALASSTLGATLIQPRTVGVTLAWDY</sequence>
<protein>
    <submittedName>
        <fullName evidence="17">TonB-dependent receptor</fullName>
    </submittedName>
</protein>
<evidence type="ECO:0000256" key="5">
    <source>
        <dbReference type="ARBA" id="ARBA00022692"/>
    </source>
</evidence>
<keyword evidence="2 11" id="KW-0813">Transport</keyword>
<keyword evidence="4" id="KW-0410">Iron transport</keyword>
<dbReference type="PROSITE" id="PS52016">
    <property type="entry name" value="TONB_DEPENDENT_REC_3"/>
    <property type="match status" value="1"/>
</dbReference>
<comment type="subcellular location">
    <subcellularLocation>
        <location evidence="1 11">Cell outer membrane</location>
        <topology evidence="1 11">Multi-pass membrane protein</topology>
    </subcellularLocation>
</comment>
<feature type="chain" id="PRO_5020442982" evidence="14">
    <location>
        <begin position="35"/>
        <end position="749"/>
    </location>
</feature>
<dbReference type="Proteomes" id="UP000294164">
    <property type="component" value="Unassembled WGS sequence"/>
</dbReference>
<dbReference type="GO" id="GO:0009279">
    <property type="term" value="C:cell outer membrane"/>
    <property type="evidence" value="ECO:0007669"/>
    <property type="project" value="UniProtKB-SubCell"/>
</dbReference>
<feature type="signal peptide" evidence="14">
    <location>
        <begin position="1"/>
        <end position="34"/>
    </location>
</feature>
<evidence type="ECO:0000256" key="3">
    <source>
        <dbReference type="ARBA" id="ARBA00022452"/>
    </source>
</evidence>
<organism evidence="17 18">
    <name type="scientific">Pseudoxanthomonas winnipegensis</name>
    <dbReference type="NCBI Taxonomy" id="2480810"/>
    <lineage>
        <taxon>Bacteria</taxon>
        <taxon>Pseudomonadati</taxon>
        <taxon>Pseudomonadota</taxon>
        <taxon>Gammaproteobacteria</taxon>
        <taxon>Lysobacterales</taxon>
        <taxon>Lysobacteraceae</taxon>
        <taxon>Pseudoxanthomonas</taxon>
    </lineage>
</organism>
<comment type="caution">
    <text evidence="17">The sequence shown here is derived from an EMBL/GenBank/DDBJ whole genome shotgun (WGS) entry which is preliminary data.</text>
</comment>
<evidence type="ECO:0000256" key="8">
    <source>
        <dbReference type="ARBA" id="ARBA00023077"/>
    </source>
</evidence>
<evidence type="ECO:0000256" key="14">
    <source>
        <dbReference type="SAM" id="SignalP"/>
    </source>
</evidence>
<keyword evidence="9 11" id="KW-0472">Membrane</keyword>
<dbReference type="GO" id="GO:0006826">
    <property type="term" value="P:iron ion transport"/>
    <property type="evidence" value="ECO:0007669"/>
    <property type="project" value="UniProtKB-KW"/>
</dbReference>
<keyword evidence="3 11" id="KW-1134">Transmembrane beta strand</keyword>
<name>A0A4Q8M8Q7_9GAMM</name>
<feature type="domain" description="TonB-dependent receptor plug" evidence="16">
    <location>
        <begin position="61"/>
        <end position="169"/>
    </location>
</feature>
<dbReference type="InterPro" id="IPR000531">
    <property type="entry name" value="Beta-barrel_TonB"/>
</dbReference>
<dbReference type="EMBL" id="SHMG01000001">
    <property type="protein sequence ID" value="TAA46502.1"/>
    <property type="molecule type" value="Genomic_DNA"/>
</dbReference>
<evidence type="ECO:0000256" key="9">
    <source>
        <dbReference type="ARBA" id="ARBA00023136"/>
    </source>
</evidence>
<keyword evidence="17" id="KW-0675">Receptor</keyword>
<evidence type="ECO:0000256" key="10">
    <source>
        <dbReference type="ARBA" id="ARBA00023237"/>
    </source>
</evidence>
<keyword evidence="5 11" id="KW-0812">Transmembrane</keyword>
<evidence type="ECO:0000256" key="2">
    <source>
        <dbReference type="ARBA" id="ARBA00022448"/>
    </source>
</evidence>
<keyword evidence="6" id="KW-0408">Iron</keyword>
<dbReference type="InterPro" id="IPR039426">
    <property type="entry name" value="TonB-dep_rcpt-like"/>
</dbReference>
<comment type="similarity">
    <text evidence="11 13">Belongs to the TonB-dependent receptor family.</text>
</comment>
<dbReference type="InterPro" id="IPR010916">
    <property type="entry name" value="TonB_box_CS"/>
</dbReference>
<evidence type="ECO:0000256" key="6">
    <source>
        <dbReference type="ARBA" id="ARBA00023004"/>
    </source>
</evidence>